<feature type="domain" description="Integrase catalytic" evidence="1">
    <location>
        <begin position="48"/>
        <end position="222"/>
    </location>
</feature>
<dbReference type="InterPro" id="IPR001584">
    <property type="entry name" value="Integrase_cat-core"/>
</dbReference>
<dbReference type="GO" id="GO:0003676">
    <property type="term" value="F:nucleic acid binding"/>
    <property type="evidence" value="ECO:0007669"/>
    <property type="project" value="InterPro"/>
</dbReference>
<dbReference type="KEGG" id="dpte:113793718"/>
<dbReference type="InterPro" id="IPR036397">
    <property type="entry name" value="RNaseH_sf"/>
</dbReference>
<name>A0A6P6Y262_DERPT</name>
<protein>
    <submittedName>
        <fullName evidence="3">Uncharacterized protein LOC113793718</fullName>
    </submittedName>
</protein>
<keyword evidence="2" id="KW-1185">Reference proteome</keyword>
<dbReference type="GO" id="GO:0015074">
    <property type="term" value="P:DNA integration"/>
    <property type="evidence" value="ECO:0007669"/>
    <property type="project" value="InterPro"/>
</dbReference>
<dbReference type="InterPro" id="IPR040676">
    <property type="entry name" value="DUF5641"/>
</dbReference>
<dbReference type="Pfam" id="PF18701">
    <property type="entry name" value="DUF5641"/>
    <property type="match status" value="1"/>
</dbReference>
<dbReference type="OMA" id="TIMEQNI"/>
<dbReference type="Proteomes" id="UP000515146">
    <property type="component" value="Unplaced"/>
</dbReference>
<sequence length="343" mass="40110">MANIQAKYYIQNLYRLVKKFIYYCRFCQIEKKKPFVQPFADLPSSRTQFASPFEAICIDFFGPMKYKNGKKFYGLIATCLVSRMVKLEVVQSLSANATLVALDHIFLLCGTPKKIYSDNGTNFVRANKEISKFCDFFREFKLTDNRCIEWIFSPPCAPWFNGTAERLIAVVKRCIRVFDSEFRSVEDAKTIFLRIESEINNRPIISNDERSISPFELAYGRPQVPLNMESGENFSAFKWMERLENIRRKFKKLWRHQYLSSLNQNNPPAMDNLKVGDLVLVPTEMKKRHEWPVFRVLSISNNNDGTIRSIRIKDLEKNLELIRPVVGIIKLESRGECEKIQYD</sequence>
<dbReference type="AlphaFoldDB" id="A0A6P6Y262"/>
<reference evidence="3" key="1">
    <citation type="submission" date="2025-08" db="UniProtKB">
        <authorList>
            <consortium name="RefSeq"/>
        </authorList>
    </citation>
    <scope>IDENTIFICATION</scope>
    <source>
        <strain evidence="3">Airmid</strain>
    </source>
</reference>
<dbReference type="PROSITE" id="PS50994">
    <property type="entry name" value="INTEGRASE"/>
    <property type="match status" value="1"/>
</dbReference>
<dbReference type="OrthoDB" id="6510033at2759"/>
<evidence type="ECO:0000313" key="2">
    <source>
        <dbReference type="Proteomes" id="UP000515146"/>
    </source>
</evidence>
<accession>A0A6P6Y262</accession>
<dbReference type="InParanoid" id="A0A6P6Y262"/>
<organism evidence="2 3">
    <name type="scientific">Dermatophagoides pteronyssinus</name>
    <name type="common">European house dust mite</name>
    <dbReference type="NCBI Taxonomy" id="6956"/>
    <lineage>
        <taxon>Eukaryota</taxon>
        <taxon>Metazoa</taxon>
        <taxon>Ecdysozoa</taxon>
        <taxon>Arthropoda</taxon>
        <taxon>Chelicerata</taxon>
        <taxon>Arachnida</taxon>
        <taxon>Acari</taxon>
        <taxon>Acariformes</taxon>
        <taxon>Sarcoptiformes</taxon>
        <taxon>Astigmata</taxon>
        <taxon>Psoroptidia</taxon>
        <taxon>Analgoidea</taxon>
        <taxon>Pyroglyphidae</taxon>
        <taxon>Dermatophagoidinae</taxon>
        <taxon>Dermatophagoides</taxon>
    </lineage>
</organism>
<evidence type="ECO:0000259" key="1">
    <source>
        <dbReference type="PROSITE" id="PS50994"/>
    </source>
</evidence>
<proteinExistence type="predicted"/>
<dbReference type="InterPro" id="IPR012337">
    <property type="entry name" value="RNaseH-like_sf"/>
</dbReference>
<dbReference type="PANTHER" id="PTHR47331">
    <property type="entry name" value="PHD-TYPE DOMAIN-CONTAINING PROTEIN"/>
    <property type="match status" value="1"/>
</dbReference>
<evidence type="ECO:0000313" key="3">
    <source>
        <dbReference type="RefSeq" id="XP_027199582.1"/>
    </source>
</evidence>
<dbReference type="SUPFAM" id="SSF53098">
    <property type="entry name" value="Ribonuclease H-like"/>
    <property type="match status" value="1"/>
</dbReference>
<dbReference type="Gene3D" id="3.30.420.10">
    <property type="entry name" value="Ribonuclease H-like superfamily/Ribonuclease H"/>
    <property type="match status" value="1"/>
</dbReference>
<dbReference type="RefSeq" id="XP_027199582.1">
    <property type="nucleotide sequence ID" value="XM_027343781.1"/>
</dbReference>
<gene>
    <name evidence="3" type="primary">LOC113793718</name>
</gene>